<dbReference type="Proteomes" id="UP000255389">
    <property type="component" value="Unassembled WGS sequence"/>
</dbReference>
<dbReference type="AlphaFoldDB" id="A0A378UCY8"/>
<accession>A0A378UCY8</accession>
<gene>
    <name evidence="1" type="ORF">NCTC1542_02160</name>
</gene>
<dbReference type="Gene3D" id="1.10.287.1060">
    <property type="entry name" value="ESAT-6-like"/>
    <property type="match status" value="1"/>
</dbReference>
<name>A0A378UCY8_MYCFO</name>
<organism evidence="1 2">
    <name type="scientific">Mycolicibacterium fortuitum</name>
    <name type="common">Mycobacterium fortuitum</name>
    <dbReference type="NCBI Taxonomy" id="1766"/>
    <lineage>
        <taxon>Bacteria</taxon>
        <taxon>Bacillati</taxon>
        <taxon>Actinomycetota</taxon>
        <taxon>Actinomycetes</taxon>
        <taxon>Mycobacteriales</taxon>
        <taxon>Mycobacteriaceae</taxon>
        <taxon>Mycolicibacterium</taxon>
    </lineage>
</organism>
<protein>
    <recommendedName>
        <fullName evidence="3">WXG100 family type VII secretion target</fullName>
    </recommendedName>
</protein>
<dbReference type="EMBL" id="UGQY01000001">
    <property type="protein sequence ID" value="STZ74603.1"/>
    <property type="molecule type" value="Genomic_DNA"/>
</dbReference>
<reference evidence="1 2" key="1">
    <citation type="submission" date="2018-06" db="EMBL/GenBank/DDBJ databases">
        <authorList>
            <consortium name="Pathogen Informatics"/>
            <person name="Doyle S."/>
        </authorList>
    </citation>
    <scope>NUCLEOTIDE SEQUENCE [LARGE SCALE GENOMIC DNA]</scope>
    <source>
        <strain evidence="1 2">NCTC1542</strain>
    </source>
</reference>
<evidence type="ECO:0008006" key="3">
    <source>
        <dbReference type="Google" id="ProtNLM"/>
    </source>
</evidence>
<evidence type="ECO:0000313" key="1">
    <source>
        <dbReference type="EMBL" id="STZ74603.1"/>
    </source>
</evidence>
<evidence type="ECO:0000313" key="2">
    <source>
        <dbReference type="Proteomes" id="UP000255389"/>
    </source>
</evidence>
<proteinExistence type="predicted"/>
<sequence>MAIDTKIEGDPNSVRSTADWLRATLASKVSHTEGEIHAARTTATADWHGEAGDAFAARMESGAKKVDGLKISITNSAQAIDDFAEELQRAQSAMETVRNNAMNAGLTVDGFVIQDATKEALVDAYNAAFHAAEAARTMEKLGADTLKNAWTDLTTKWFFVVSDSINGGAAALVDVNVSTMLKQSKFFAEESAKYMELAKSAPDGTPAATIYRDIDDARALANKADDVAKKAESTKANAGRIGLKVGGALAAAGVVYDIANGKDVDQAIVSGAAGFGASVLAGAGAGALIGSAIPIPGVGTIGGALVGATVGIFTSGAVDSLYQNGIGSLGDAITDGATAVADTGKAIGGFAKGAWDAIF</sequence>